<dbReference type="AlphaFoldDB" id="A0A8T8HVP6"/>
<protein>
    <submittedName>
        <fullName evidence="2">Type IV secretory pathway TrbF-like protein</fullName>
    </submittedName>
</protein>
<feature type="transmembrane region" description="Helical" evidence="1">
    <location>
        <begin position="47"/>
        <end position="67"/>
    </location>
</feature>
<dbReference type="EMBL" id="CP072788">
    <property type="protein sequence ID" value="QTR02439.1"/>
    <property type="molecule type" value="Genomic_DNA"/>
</dbReference>
<keyword evidence="1" id="KW-1133">Transmembrane helix</keyword>
<keyword evidence="1" id="KW-0472">Membrane</keyword>
<keyword evidence="5" id="KW-1185">Reference proteome</keyword>
<evidence type="ECO:0000313" key="5">
    <source>
        <dbReference type="Proteomes" id="UP001195724"/>
    </source>
</evidence>
<organism evidence="3 4">
    <name type="scientific">Saccharothrix algeriensis</name>
    <dbReference type="NCBI Taxonomy" id="173560"/>
    <lineage>
        <taxon>Bacteria</taxon>
        <taxon>Bacillati</taxon>
        <taxon>Actinomycetota</taxon>
        <taxon>Actinomycetes</taxon>
        <taxon>Pseudonocardiales</taxon>
        <taxon>Pseudonocardiaceae</taxon>
        <taxon>Saccharothrix</taxon>
    </lineage>
</organism>
<dbReference type="Proteomes" id="UP001195724">
    <property type="component" value="Unassembled WGS sequence"/>
</dbReference>
<dbReference type="EMBL" id="JAFBCL010000001">
    <property type="protein sequence ID" value="MBM7814038.1"/>
    <property type="molecule type" value="Genomic_DNA"/>
</dbReference>
<feature type="transmembrane region" description="Helical" evidence="1">
    <location>
        <begin position="21"/>
        <end position="41"/>
    </location>
</feature>
<name>A0A8T8HVP6_9PSEU</name>
<sequence length="77" mass="8052">MRKTLIPRRGPGAARRRPDEHAVVRIGAFAVVAVVLLAMLLLGVDLATASVALVVIGGAAGRLVPLVDSRRSTSGRR</sequence>
<reference evidence="3" key="2">
    <citation type="submission" date="2021-04" db="EMBL/GenBank/DDBJ databases">
        <title>Saccharothrix algeriensis WGS.</title>
        <authorList>
            <person name="Stuskova K."/>
            <person name="Hakalova E."/>
            <person name="Tebbal A.B."/>
            <person name="Eichmeier A."/>
        </authorList>
    </citation>
    <scope>NUCLEOTIDE SEQUENCE</scope>
    <source>
        <strain evidence="3">NRRL B-24137</strain>
    </source>
</reference>
<gene>
    <name evidence="3" type="ORF">J7S33_25390</name>
    <name evidence="2" type="ORF">JOE68_004903</name>
</gene>
<evidence type="ECO:0000313" key="3">
    <source>
        <dbReference type="EMBL" id="QTR02439.1"/>
    </source>
</evidence>
<keyword evidence="1" id="KW-0812">Transmembrane</keyword>
<evidence type="ECO:0000313" key="4">
    <source>
        <dbReference type="Proteomes" id="UP000671828"/>
    </source>
</evidence>
<dbReference type="RefSeq" id="WP_204844601.1">
    <property type="nucleotide sequence ID" value="NZ_JAFBCL010000001.1"/>
</dbReference>
<evidence type="ECO:0000256" key="1">
    <source>
        <dbReference type="SAM" id="Phobius"/>
    </source>
</evidence>
<accession>A0A8T8HVP6</accession>
<dbReference type="Proteomes" id="UP000671828">
    <property type="component" value="Chromosome"/>
</dbReference>
<proteinExistence type="predicted"/>
<reference evidence="2 5" key="1">
    <citation type="submission" date="2021-01" db="EMBL/GenBank/DDBJ databases">
        <title>Sequencing the genomes of 1000 actinobacteria strains.</title>
        <authorList>
            <person name="Klenk H.-P."/>
        </authorList>
    </citation>
    <scope>NUCLEOTIDE SEQUENCE [LARGE SCALE GENOMIC DNA]</scope>
    <source>
        <strain evidence="2 5">DSM 44581</strain>
    </source>
</reference>
<evidence type="ECO:0000313" key="2">
    <source>
        <dbReference type="EMBL" id="MBM7814038.1"/>
    </source>
</evidence>